<dbReference type="EMBL" id="MCFG01000239">
    <property type="protein sequence ID" value="ORX77658.1"/>
    <property type="molecule type" value="Genomic_DNA"/>
</dbReference>
<protein>
    <recommendedName>
        <fullName evidence="2 3">EGF-like domain-containing protein</fullName>
    </recommendedName>
</protein>
<feature type="transmembrane region" description="Helical" evidence="1">
    <location>
        <begin position="410"/>
        <end position="433"/>
    </location>
</feature>
<dbReference type="OrthoDB" id="10562622at2759"/>
<keyword evidence="1" id="KW-1133">Transmembrane helix</keyword>
<feature type="transmembrane region" description="Helical" evidence="1">
    <location>
        <begin position="82"/>
        <end position="103"/>
    </location>
</feature>
<comment type="caution">
    <text evidence="4">The sequence shown here is derived from an EMBL/GenBank/DDBJ whole genome shotgun (WGS) entry which is preliminary data.</text>
</comment>
<keyword evidence="5" id="KW-1185">Reference proteome</keyword>
<proteinExistence type="predicted"/>
<feature type="transmembrane region" description="Helical" evidence="1">
    <location>
        <begin position="381"/>
        <end position="398"/>
    </location>
</feature>
<dbReference type="Proteomes" id="UP000193944">
    <property type="component" value="Unassembled WGS sequence"/>
</dbReference>
<dbReference type="PROSITE" id="PS00022">
    <property type="entry name" value="EGF_1"/>
    <property type="match status" value="1"/>
</dbReference>
<feature type="domain" description="EGF-like" evidence="2 3">
    <location>
        <begin position="57"/>
        <end position="68"/>
    </location>
</feature>
<feature type="transmembrane region" description="Helical" evidence="1">
    <location>
        <begin position="445"/>
        <end position="464"/>
    </location>
</feature>
<evidence type="ECO:0000256" key="1">
    <source>
        <dbReference type="SAM" id="Phobius"/>
    </source>
</evidence>
<keyword evidence="1" id="KW-0812">Transmembrane</keyword>
<reference evidence="4 5" key="1">
    <citation type="submission" date="2016-08" db="EMBL/GenBank/DDBJ databases">
        <title>A Parts List for Fungal Cellulosomes Revealed by Comparative Genomics.</title>
        <authorList>
            <consortium name="DOE Joint Genome Institute"/>
            <person name="Haitjema C.H."/>
            <person name="Gilmore S.P."/>
            <person name="Henske J.K."/>
            <person name="Solomon K.V."/>
            <person name="De Groot R."/>
            <person name="Kuo A."/>
            <person name="Mondo S.J."/>
            <person name="Salamov A.A."/>
            <person name="Labutti K."/>
            <person name="Zhao Z."/>
            <person name="Chiniquy J."/>
            <person name="Barry K."/>
            <person name="Brewer H.M."/>
            <person name="Purvine S.O."/>
            <person name="Wright A.T."/>
            <person name="Boxma B."/>
            <person name="Van Alen T."/>
            <person name="Hackstein J.H."/>
            <person name="Baker S.E."/>
            <person name="Grigoriev I.V."/>
            <person name="O'Malley M.A."/>
        </authorList>
    </citation>
    <scope>NUCLEOTIDE SEQUENCE [LARGE SCALE GENOMIC DNA]</scope>
    <source>
        <strain evidence="4 5">S4</strain>
    </source>
</reference>
<evidence type="ECO:0000313" key="5">
    <source>
        <dbReference type="Proteomes" id="UP000193944"/>
    </source>
</evidence>
<accession>A0A1Y1WWH0</accession>
<dbReference type="AlphaFoldDB" id="A0A1Y1WWH0"/>
<name>A0A1Y1WWH0_9FUNG</name>
<feature type="transmembrane region" description="Helical" evidence="1">
    <location>
        <begin position="312"/>
        <end position="336"/>
    </location>
</feature>
<dbReference type="PROSITE" id="PS01186">
    <property type="entry name" value="EGF_2"/>
    <property type="match status" value="1"/>
</dbReference>
<gene>
    <name evidence="4" type="ORF">BCR32DRAFT_270514</name>
</gene>
<keyword evidence="1" id="KW-0472">Membrane</keyword>
<evidence type="ECO:0000313" key="4">
    <source>
        <dbReference type="EMBL" id="ORX77658.1"/>
    </source>
</evidence>
<organism evidence="4 5">
    <name type="scientific">Anaeromyces robustus</name>
    <dbReference type="NCBI Taxonomy" id="1754192"/>
    <lineage>
        <taxon>Eukaryota</taxon>
        <taxon>Fungi</taxon>
        <taxon>Fungi incertae sedis</taxon>
        <taxon>Chytridiomycota</taxon>
        <taxon>Chytridiomycota incertae sedis</taxon>
        <taxon>Neocallimastigomycetes</taxon>
        <taxon>Neocallimastigales</taxon>
        <taxon>Neocallimastigaceae</taxon>
        <taxon>Anaeromyces</taxon>
    </lineage>
</organism>
<sequence length="534" mass="61987">MEIIINSCSEHQIKMFKNNDIYYCENPICKSSCPVKTSAKCLPYIKEGINDINKNICVCTNGWTGNNCSEKIFVNFSNFEKILYTFNIPFLIIICAYIIFIIINRNNNIVKDTGLFKILLLSLGVILYFSSTFFETYNDYSGCTISFLNKHLGSFLVLIILYIYNELGHELGIKSVKDDKFTMLLSSVKSGDNSNITDNQLPSMSSSLKDVNQIKKTSSTDLDKFPSNNNLKHKEGINGSSERYYQSNDSLLASKKSFFSVNNIKKLVHENSRIGNFLNRSEDSIDYKSSNLSLRDIKNIILKKDIRNSHSIILESLIIYFVYIATTLLIIITFAINESNSNIIYESEISENDNIINNKHLVQNIRNGEWSYKCNLDTYDLFYNIVDLILLIIILLRGKQIYHFQCIFKCTKFITYSSILFVFLGPIFNIISITTLNNERFGKTVFEIFSNSLGFLIIFVLFSWDKIYYIIKKEGNDNKNYFILRSKEKCVLHNSYRYKYIDFYNLCSKLFIKTDDKKIKYFDLDSKIQYITDN</sequence>
<feature type="transmembrane region" description="Helical" evidence="1">
    <location>
        <begin position="146"/>
        <end position="164"/>
    </location>
</feature>
<feature type="transmembrane region" description="Helical" evidence="1">
    <location>
        <begin position="115"/>
        <end position="134"/>
    </location>
</feature>
<reference evidence="4 5" key="2">
    <citation type="submission" date="2016-08" db="EMBL/GenBank/DDBJ databases">
        <title>Pervasive Adenine N6-methylation of Active Genes in Fungi.</title>
        <authorList>
            <consortium name="DOE Joint Genome Institute"/>
            <person name="Mondo S.J."/>
            <person name="Dannebaum R.O."/>
            <person name="Kuo R.C."/>
            <person name="Labutti K."/>
            <person name="Haridas S."/>
            <person name="Kuo A."/>
            <person name="Salamov A."/>
            <person name="Ahrendt S.R."/>
            <person name="Lipzen A."/>
            <person name="Sullivan W."/>
            <person name="Andreopoulos W.B."/>
            <person name="Clum A."/>
            <person name="Lindquist E."/>
            <person name="Daum C."/>
            <person name="Ramamoorthy G.K."/>
            <person name="Gryganskyi A."/>
            <person name="Culley D."/>
            <person name="Magnuson J.K."/>
            <person name="James T.Y."/>
            <person name="O'Malley M.A."/>
            <person name="Stajich J.E."/>
            <person name="Spatafora J.W."/>
            <person name="Visel A."/>
            <person name="Grigoriev I.V."/>
        </authorList>
    </citation>
    <scope>NUCLEOTIDE SEQUENCE [LARGE SCALE GENOMIC DNA]</scope>
    <source>
        <strain evidence="4 5">S4</strain>
    </source>
</reference>
<evidence type="ECO:0000259" key="3">
    <source>
        <dbReference type="PROSITE" id="PS01186"/>
    </source>
</evidence>
<dbReference type="InterPro" id="IPR000742">
    <property type="entry name" value="EGF"/>
</dbReference>
<evidence type="ECO:0000259" key="2">
    <source>
        <dbReference type="PROSITE" id="PS00022"/>
    </source>
</evidence>